<keyword evidence="5" id="KW-1185">Reference proteome</keyword>
<evidence type="ECO:0000313" key="5">
    <source>
        <dbReference type="Proteomes" id="UP000317238"/>
    </source>
</evidence>
<dbReference type="GO" id="GO:0016788">
    <property type="term" value="F:hydrolase activity, acting on ester bonds"/>
    <property type="evidence" value="ECO:0007669"/>
    <property type="project" value="UniProtKB-ARBA"/>
</dbReference>
<proteinExistence type="predicted"/>
<evidence type="ECO:0000313" key="4">
    <source>
        <dbReference type="EMBL" id="TWT65534.1"/>
    </source>
</evidence>
<keyword evidence="2" id="KW-0812">Transmembrane</keyword>
<dbReference type="Gene3D" id="3.40.50.1110">
    <property type="entry name" value="SGNH hydrolase"/>
    <property type="match status" value="1"/>
</dbReference>
<name>A0A5C5XRL2_9PLAN</name>
<protein>
    <recommendedName>
        <fullName evidence="3">Sialate O-acetylesterase domain-containing protein</fullName>
    </recommendedName>
</protein>
<dbReference type="InterPro" id="IPR052940">
    <property type="entry name" value="Carb_Esterase_6"/>
</dbReference>
<keyword evidence="2" id="KW-0472">Membrane</keyword>
<comment type="caution">
    <text evidence="4">The sequence shown here is derived from an EMBL/GenBank/DDBJ whole genome shotgun (WGS) entry which is preliminary data.</text>
</comment>
<dbReference type="EMBL" id="SJPL01000002">
    <property type="protein sequence ID" value="TWT65534.1"/>
    <property type="molecule type" value="Genomic_DNA"/>
</dbReference>
<keyword evidence="1" id="KW-0378">Hydrolase</keyword>
<dbReference type="PANTHER" id="PTHR31988">
    <property type="entry name" value="ESTERASE, PUTATIVE (DUF303)-RELATED"/>
    <property type="match status" value="1"/>
</dbReference>
<feature type="transmembrane region" description="Helical" evidence="2">
    <location>
        <begin position="68"/>
        <end position="89"/>
    </location>
</feature>
<gene>
    <name evidence="4" type="ORF">Pan14r_50800</name>
</gene>
<accession>A0A5C5XRL2</accession>
<keyword evidence="2" id="KW-1133">Transmembrane helix</keyword>
<evidence type="ECO:0000256" key="1">
    <source>
        <dbReference type="ARBA" id="ARBA00022801"/>
    </source>
</evidence>
<dbReference type="SUPFAM" id="SSF52266">
    <property type="entry name" value="SGNH hydrolase"/>
    <property type="match status" value="1"/>
</dbReference>
<dbReference type="AlphaFoldDB" id="A0A5C5XRL2"/>
<dbReference type="InterPro" id="IPR005181">
    <property type="entry name" value="SASA"/>
</dbReference>
<dbReference type="InterPro" id="IPR036514">
    <property type="entry name" value="SGNH_hydro_sf"/>
</dbReference>
<dbReference type="Pfam" id="PF03629">
    <property type="entry name" value="SASA"/>
    <property type="match status" value="1"/>
</dbReference>
<feature type="domain" description="Sialate O-acetylesterase" evidence="3">
    <location>
        <begin position="98"/>
        <end position="342"/>
    </location>
</feature>
<sequence>MLMICGVVISEPAASADRYGQNAAANVQTNPVFRLLRDRCNKSRSILLYDGDQPAYSAAFFHAMGLHFMFRTVCFVAFLVTVVVVMVNLGTPCAAADYDVYLLAGQSNMDGRGLVSELPAEDQQTPIDRVIIFYRNVSGSSDGWQPLVPGFSIPPKYKGELPSPTFGPEIGFARSMTQDHPDRQIALIKGSKGGTSLRADWKPGIASNVESQGPRYRDFIETILVATQQLIDRGDQFHFRGMLWHQGESDAKSKTETYRQQLTHLIQRVREDVGVADLPVVVGEVFDNGQRDNVRAATQAVAANHPGVALVSSEGTTTSDPGTHFDTGSQLLLGKRYAEAMKTLLADQH</sequence>
<evidence type="ECO:0000259" key="3">
    <source>
        <dbReference type="Pfam" id="PF03629"/>
    </source>
</evidence>
<dbReference type="PANTHER" id="PTHR31988:SF19">
    <property type="entry name" value="9-O-ACETYL-N-ACETYLNEURAMINIC ACID DEACETYLASE-RELATED"/>
    <property type="match status" value="1"/>
</dbReference>
<reference evidence="4 5" key="1">
    <citation type="submission" date="2019-02" db="EMBL/GenBank/DDBJ databases">
        <title>Deep-cultivation of Planctomycetes and their phenomic and genomic characterization uncovers novel biology.</title>
        <authorList>
            <person name="Wiegand S."/>
            <person name="Jogler M."/>
            <person name="Boedeker C."/>
            <person name="Pinto D."/>
            <person name="Vollmers J."/>
            <person name="Rivas-Marin E."/>
            <person name="Kohn T."/>
            <person name="Peeters S.H."/>
            <person name="Heuer A."/>
            <person name="Rast P."/>
            <person name="Oberbeckmann S."/>
            <person name="Bunk B."/>
            <person name="Jeske O."/>
            <person name="Meyerdierks A."/>
            <person name="Storesund J.E."/>
            <person name="Kallscheuer N."/>
            <person name="Luecker S."/>
            <person name="Lage O.M."/>
            <person name="Pohl T."/>
            <person name="Merkel B.J."/>
            <person name="Hornburger P."/>
            <person name="Mueller R.-W."/>
            <person name="Bruemmer F."/>
            <person name="Labrenz M."/>
            <person name="Spormann A.M."/>
            <person name="Op Den Camp H."/>
            <person name="Overmann J."/>
            <person name="Amann R."/>
            <person name="Jetten M.S.M."/>
            <person name="Mascher T."/>
            <person name="Medema M.H."/>
            <person name="Devos D.P."/>
            <person name="Kaster A.-K."/>
            <person name="Ovreas L."/>
            <person name="Rohde M."/>
            <person name="Galperin M.Y."/>
            <person name="Jogler C."/>
        </authorList>
    </citation>
    <scope>NUCLEOTIDE SEQUENCE [LARGE SCALE GENOMIC DNA]</scope>
    <source>
        <strain evidence="4 5">Pan14r</strain>
    </source>
</reference>
<dbReference type="Proteomes" id="UP000317238">
    <property type="component" value="Unassembled WGS sequence"/>
</dbReference>
<evidence type="ECO:0000256" key="2">
    <source>
        <dbReference type="SAM" id="Phobius"/>
    </source>
</evidence>
<organism evidence="4 5">
    <name type="scientific">Crateriforma conspicua</name>
    <dbReference type="NCBI Taxonomy" id="2527996"/>
    <lineage>
        <taxon>Bacteria</taxon>
        <taxon>Pseudomonadati</taxon>
        <taxon>Planctomycetota</taxon>
        <taxon>Planctomycetia</taxon>
        <taxon>Planctomycetales</taxon>
        <taxon>Planctomycetaceae</taxon>
        <taxon>Crateriforma</taxon>
    </lineage>
</organism>